<dbReference type="InterPro" id="IPR055509">
    <property type="entry name" value="DUF7082"/>
</dbReference>
<evidence type="ECO:0000313" key="4">
    <source>
        <dbReference type="EMBL" id="PCD21957.1"/>
    </source>
</evidence>
<evidence type="ECO:0000256" key="2">
    <source>
        <dbReference type="SAM" id="MobiDB-lite"/>
    </source>
</evidence>
<evidence type="ECO:0000259" key="3">
    <source>
        <dbReference type="PROSITE" id="PS50157"/>
    </source>
</evidence>
<proteinExistence type="predicted"/>
<accession>A0A2H3FR98</accession>
<feature type="region of interest" description="Disordered" evidence="2">
    <location>
        <begin position="9"/>
        <end position="29"/>
    </location>
</feature>
<name>A0A2H3FR98_FUSOX</name>
<gene>
    <name evidence="4" type="ORF">AU210_015760</name>
</gene>
<dbReference type="GO" id="GO:0005634">
    <property type="term" value="C:nucleus"/>
    <property type="evidence" value="ECO:0007669"/>
    <property type="project" value="TreeGrafter"/>
</dbReference>
<evidence type="ECO:0000256" key="1">
    <source>
        <dbReference type="PROSITE-ProRule" id="PRU00042"/>
    </source>
</evidence>
<feature type="compositionally biased region" description="Polar residues" evidence="2">
    <location>
        <begin position="856"/>
        <end position="874"/>
    </location>
</feature>
<comment type="caution">
    <text evidence="4">The sequence shown here is derived from an EMBL/GenBank/DDBJ whole genome shotgun (WGS) entry which is preliminary data.</text>
</comment>
<keyword evidence="1" id="KW-0862">Zinc</keyword>
<dbReference type="GO" id="GO:0008270">
    <property type="term" value="F:zinc ion binding"/>
    <property type="evidence" value="ECO:0007669"/>
    <property type="project" value="UniProtKB-KW"/>
</dbReference>
<dbReference type="SUPFAM" id="SSF57667">
    <property type="entry name" value="beta-beta-alpha zinc fingers"/>
    <property type="match status" value="1"/>
</dbReference>
<feature type="region of interest" description="Disordered" evidence="2">
    <location>
        <begin position="325"/>
        <end position="383"/>
    </location>
</feature>
<dbReference type="EMBL" id="MABQ02000012">
    <property type="protein sequence ID" value="PCD21957.1"/>
    <property type="molecule type" value="Genomic_DNA"/>
</dbReference>
<feature type="compositionally biased region" description="Low complexity" evidence="2">
    <location>
        <begin position="349"/>
        <end position="366"/>
    </location>
</feature>
<feature type="domain" description="C2H2-type" evidence="3">
    <location>
        <begin position="447"/>
        <end position="474"/>
    </location>
</feature>
<feature type="domain" description="C2H2-type" evidence="3">
    <location>
        <begin position="475"/>
        <end position="493"/>
    </location>
</feature>
<sequence>MLLLDAEIDSNSKQAAIPRKSTKTSPATGGVFDYPHCTRTPGDVCDCGHGKIDGRTNDTPELVRTSTIPRKTGMNSNCYISDQAVLKIAGNLESMAENWTSEERANRRRIVLFRKTQKGSTVNATCQSVSVNERPTNSICISCIWWAEKGECYVTSVDTIHLLEQLVAAPNRFSVEEKDRIRRNLEGFHPQTVSEAKPDSEEFFRIIMGFPNPKPRNIEKDIKVFPWRILGDALKSVFGKYSISPSHMVSALNVDPDQRKFTTPEGQRMLSPPRTSTTPQQACPVTEELEQSLTDPSHLAPETEMLTDNYPSAFYAELVNENILPEGSYDDYPESQPAQSHEAPYADMSLDPGHSSPSLSSPFPTSQCHGPSPKRLEAQVSSDISPGQWVSPTWVSKQQMEEIQSEYVSVCESLAQRDVLAEIDSKSKQAAIPRVPTKTSSATRGVLSCPHCPQTSGDLCDYDRHLKTHTDERPFKCKWCNRGFRRPAHLKRHGGTCKSKSAASVTSDVVSVDIDQEEGHNNYLNASTNSDCGRGKIDGRINDTPKLVRTSTIPRKTGMNSNCYISDQAVLKIAGNLESMAENWTSEERANRRRIVLFRKTQKGSTVNATCQSVSVNERPTNSICISCIWWAEKGECYVTSVDIVNLLELLIGGPNSFSEPEKARVRADLASFESLIVYKRKPDTVAFFNIIMGFSDPKPRDLEKDIKVFPWRILGDALKNVFGKYSISPSHTVSALDVDPDQRKFTTPEGQRMLPPPQRSTTPQQACRVTETGIPDVATETELIPTHHRLPQEVEQSLTDSSHLAPEIETSIDNYLNTFCATPVHDNIPPDCTESQPAQQRMAPFANMLPHPDHSSFSQSATFPTSQRPSSFQRRPEAQISDDQVSKQPLGEIQSEYVPRCQLPAQSDVPVDPALLSDIQLDFNADEAKPHIKPSEGVSEGFYSLSQEQPPPDPEPTSLLRGNDYPDTSINSDNGHAQVDGGIHDALQLVRTSIDSVNARNDENCQLTSSDPSKAVLKITGDLKSMGENWSQQPEAKLRRIVVFHRTQKGSTLNTTFELSSINSQSDHRGRVSCMFWAEKGECYITSADIILLVEYLVDTKKPFTSTEKNLIRSTLDVFQPITVSEKDKNSQGFHKIIMGFSNPQPCVRKSSVRVYLWNKLGSALEAIIKRYGFGLGSTRAKPQLPRYLMPRSQILNSTSLHMGPSIHAPLSSASFTGLPSSVDQAAPAEDAHETLQQDCVPRVEAAAPSSARTNRIYSGTGERPLKFQRMDCNRISQRQTYLTHLQGTQNLPSEPGLELPVLSTSNIIREVHPEFPHPARPDPDSNPIFPQSESSLHETFIHDESNSDLAADNIVVCVSPEWDCHNNNAATLSLSKQTDGVDDTYQTTEEQARGDKLSAKIDDWGHTIADGTITIYNKNTLLTNFDRGTQHDIPVRDLCPDVQNVLDRIYENLLQVDITQQEDEAEAEHIDIKRRIRATTQRNTSCSENTDAQQCRCHEETHSTIDKLQSILPESKGLDLIRISAHELKNILEMAQDILCKPINHIKVFLVSRQGLGAHRDPRHNRGTP</sequence>
<reference evidence="4 5" key="1">
    <citation type="journal article" date="2016" name="Environ. Microbiol.">
        <title>Effector profiles distinguish formae speciales of Fusarium oxysporum.</title>
        <authorList>
            <person name="van Dam P."/>
            <person name="Fokkens L."/>
            <person name="Schmidt S.M."/>
            <person name="Linmans J.H."/>
            <person name="Kistler H.C."/>
            <person name="Ma L.J."/>
            <person name="Rep M."/>
        </authorList>
    </citation>
    <scope>NUCLEOTIDE SEQUENCE [LARGE SCALE GENOMIC DNA]</scope>
    <source>
        <strain evidence="4 5">Forc016</strain>
    </source>
</reference>
<feature type="region of interest" description="Disordered" evidence="2">
    <location>
        <begin position="930"/>
        <end position="980"/>
    </location>
</feature>
<dbReference type="PANTHER" id="PTHR39463:SF1">
    <property type="entry name" value="MEDUSA"/>
    <property type="match status" value="1"/>
</dbReference>
<dbReference type="Gene3D" id="3.30.160.60">
    <property type="entry name" value="Classic Zinc Finger"/>
    <property type="match status" value="1"/>
</dbReference>
<dbReference type="InterPro" id="IPR013087">
    <property type="entry name" value="Znf_C2H2_type"/>
</dbReference>
<reference evidence="4 5" key="2">
    <citation type="journal article" date="2017" name="Sci. Rep.">
        <title>A mobile pathogenicity chromosome in Fusarium oxysporum for infection of multiple cucurbit species.</title>
        <authorList>
            <person name="van Dam P."/>
            <person name="Fokkens L."/>
            <person name="Ayukawa Y."/>
            <person name="van der Gragt M."/>
            <person name="Ter Horst A."/>
            <person name="Brankovics B."/>
            <person name="Houterman P.M."/>
            <person name="Arie T."/>
            <person name="Rep M."/>
        </authorList>
    </citation>
    <scope>NUCLEOTIDE SEQUENCE [LARGE SCALE GENOMIC DNA]</scope>
    <source>
        <strain evidence="4 5">Forc016</strain>
    </source>
</reference>
<protein>
    <recommendedName>
        <fullName evidence="3">C2H2-type domain-containing protein</fullName>
    </recommendedName>
</protein>
<keyword evidence="1" id="KW-0863">Zinc-finger</keyword>
<dbReference type="PROSITE" id="PS50157">
    <property type="entry name" value="ZINC_FINGER_C2H2_2"/>
    <property type="match status" value="2"/>
</dbReference>
<dbReference type="Pfam" id="PF23305">
    <property type="entry name" value="DUF7082"/>
    <property type="match status" value="3"/>
</dbReference>
<feature type="region of interest" description="Disordered" evidence="2">
    <location>
        <begin position="257"/>
        <end position="284"/>
    </location>
</feature>
<organism evidence="4 5">
    <name type="scientific">Fusarium oxysporum f. sp. radicis-cucumerinum</name>
    <dbReference type="NCBI Taxonomy" id="327505"/>
    <lineage>
        <taxon>Eukaryota</taxon>
        <taxon>Fungi</taxon>
        <taxon>Dikarya</taxon>
        <taxon>Ascomycota</taxon>
        <taxon>Pezizomycotina</taxon>
        <taxon>Sordariomycetes</taxon>
        <taxon>Hypocreomycetidae</taxon>
        <taxon>Hypocreales</taxon>
        <taxon>Nectriaceae</taxon>
        <taxon>Fusarium</taxon>
        <taxon>Fusarium oxysporum species complex</taxon>
    </lineage>
</organism>
<keyword evidence="1" id="KW-0479">Metal-binding</keyword>
<feature type="compositionally biased region" description="Polar residues" evidence="2">
    <location>
        <begin position="967"/>
        <end position="976"/>
    </location>
</feature>
<dbReference type="STRING" id="327505.A0A2H3FR98"/>
<dbReference type="PANTHER" id="PTHR39463">
    <property type="entry name" value="MEDUSA"/>
    <property type="match status" value="1"/>
</dbReference>
<dbReference type="SMART" id="SM00355">
    <property type="entry name" value="ZnF_C2H2"/>
    <property type="match status" value="2"/>
</dbReference>
<feature type="compositionally biased region" description="Polar residues" evidence="2">
    <location>
        <begin position="273"/>
        <end position="283"/>
    </location>
</feature>
<dbReference type="InterPro" id="IPR036236">
    <property type="entry name" value="Znf_C2H2_sf"/>
</dbReference>
<evidence type="ECO:0000313" key="5">
    <source>
        <dbReference type="Proteomes" id="UP000219602"/>
    </source>
</evidence>
<feature type="region of interest" description="Disordered" evidence="2">
    <location>
        <begin position="847"/>
        <end position="888"/>
    </location>
</feature>
<dbReference type="Proteomes" id="UP000219602">
    <property type="component" value="Chromosome RC"/>
</dbReference>